<feature type="compositionally biased region" description="Polar residues" evidence="1">
    <location>
        <begin position="1"/>
        <end position="15"/>
    </location>
</feature>
<proteinExistence type="predicted"/>
<evidence type="ECO:0000313" key="3">
    <source>
        <dbReference type="Proteomes" id="UP000016923"/>
    </source>
</evidence>
<evidence type="ECO:0000256" key="1">
    <source>
        <dbReference type="SAM" id="MobiDB-lite"/>
    </source>
</evidence>
<dbReference type="AlphaFoldDB" id="S3CSU5"/>
<feature type="compositionally biased region" description="Low complexity" evidence="1">
    <location>
        <begin position="280"/>
        <end position="293"/>
    </location>
</feature>
<evidence type="ECO:0000313" key="2">
    <source>
        <dbReference type="EMBL" id="EPE09698.1"/>
    </source>
</evidence>
<dbReference type="VEuPathDB" id="FungiDB:F503_07474"/>
<accession>S3CSU5</accession>
<dbReference type="EMBL" id="KE148147">
    <property type="protein sequence ID" value="EPE09698.1"/>
    <property type="molecule type" value="Genomic_DNA"/>
</dbReference>
<protein>
    <submittedName>
        <fullName evidence="2">Uncharacterized protein</fullName>
    </submittedName>
</protein>
<sequence>MESREQLPNYSTSQARDIYNLSPEDAIQRKNNLLQHQRWFESDQRKGAKKRGASQNSSQAPSQDGSQRAARVPGQSQRSGSTVETGQPGPSGTNQQRQSQEQSQPVSEQVSPQEEPGQSSGQGRQSRQHGRVEPEAGQSVAQGLVAAPTLSQSPSPIRRTAHGQNQNQNQRQAQGVVDIPPCATSTSSPISEQAREHDEPQSEPLAESQSEPQPSPHTPSHSEVLEQIPEEDEEQSQLQPVVQDQGLQERGDEQAQSSSLSPMEPAEGQDIPQAQQVNEAATQAHVQAQTACQPRPSTPALEQAVLEPREAEEHPCIQLPADDEAQPLETTASRSSDMSIEHDQRNYHERGASDGSLASAIVIASTPRGSNAVREAPLEDSDSSMDEALRLQGPSAGKQPMDFL</sequence>
<feature type="compositionally biased region" description="Polar residues" evidence="1">
    <location>
        <begin position="328"/>
        <end position="338"/>
    </location>
</feature>
<dbReference type="Proteomes" id="UP000016923">
    <property type="component" value="Unassembled WGS sequence"/>
</dbReference>
<name>S3CSU5_OPHP1</name>
<feature type="compositionally biased region" description="Polar residues" evidence="1">
    <location>
        <begin position="74"/>
        <end position="94"/>
    </location>
</feature>
<reference evidence="2 3" key="1">
    <citation type="journal article" date="2013" name="BMC Genomics">
        <title>The genome and transcriptome of the pine saprophyte Ophiostoma piceae, and a comparison with the bark beetle-associated pine pathogen Grosmannia clavigera.</title>
        <authorList>
            <person name="Haridas S."/>
            <person name="Wang Y."/>
            <person name="Lim L."/>
            <person name="Massoumi Alamouti S."/>
            <person name="Jackman S."/>
            <person name="Docking R."/>
            <person name="Robertson G."/>
            <person name="Birol I."/>
            <person name="Bohlmann J."/>
            <person name="Breuil C."/>
        </authorList>
    </citation>
    <scope>NUCLEOTIDE SEQUENCE [LARGE SCALE GENOMIC DNA]</scope>
    <source>
        <strain evidence="2 3">UAMH 11346</strain>
    </source>
</reference>
<gene>
    <name evidence="2" type="ORF">F503_07474</name>
</gene>
<feature type="compositionally biased region" description="Low complexity" evidence="1">
    <location>
        <begin position="164"/>
        <end position="174"/>
    </location>
</feature>
<feature type="compositionally biased region" description="Polar residues" evidence="1">
    <location>
        <begin position="53"/>
        <end position="66"/>
    </location>
</feature>
<keyword evidence="3" id="KW-1185">Reference proteome</keyword>
<feature type="region of interest" description="Disordered" evidence="1">
    <location>
        <begin position="1"/>
        <end position="404"/>
    </location>
</feature>
<dbReference type="HOGENOM" id="CLU_681687_0_0_1"/>
<feature type="compositionally biased region" description="Polar residues" evidence="1">
    <location>
        <begin position="236"/>
        <end position="246"/>
    </location>
</feature>
<feature type="compositionally biased region" description="Basic and acidic residues" evidence="1">
    <location>
        <begin position="339"/>
        <end position="352"/>
    </location>
</feature>
<feature type="compositionally biased region" description="Low complexity" evidence="1">
    <location>
        <begin position="95"/>
        <end position="125"/>
    </location>
</feature>
<organism evidence="2 3">
    <name type="scientific">Ophiostoma piceae (strain UAMH 11346)</name>
    <name type="common">Sap stain fungus</name>
    <dbReference type="NCBI Taxonomy" id="1262450"/>
    <lineage>
        <taxon>Eukaryota</taxon>
        <taxon>Fungi</taxon>
        <taxon>Dikarya</taxon>
        <taxon>Ascomycota</taxon>
        <taxon>Pezizomycotina</taxon>
        <taxon>Sordariomycetes</taxon>
        <taxon>Sordariomycetidae</taxon>
        <taxon>Ophiostomatales</taxon>
        <taxon>Ophiostomataceae</taxon>
        <taxon>Ophiostoma</taxon>
    </lineage>
</organism>